<name>Q8DIU9_THEVB</name>
<accession>Q8DIU9</accession>
<dbReference type="GO" id="GO:0008170">
    <property type="term" value="F:N-methyltransferase activity"/>
    <property type="evidence" value="ECO:0007669"/>
    <property type="project" value="InterPro"/>
</dbReference>
<dbReference type="InterPro" id="IPR029063">
    <property type="entry name" value="SAM-dependent_MTases_sf"/>
</dbReference>
<sequence length="385" mass="44380">MSNGVSWGPDNPHPLSRMKTELVWEGKYDEYGNRRPVKLPTLPLPLQRIETIDEPRDREKAQQLSIFNEAAFHQQAHRDDFRNMLIWGDNKLVMAALLEQFRGKIDLIYIDPPFDVGADFTMQVQIGEEGEAVQKEQSILEAVAYRDTWGKGTDSYLHMMYERLTLMRELLSERGSIYVHCDWRMNAFLRQVLDDIFGRDRFLNHIIWAYKTGGIPENVGFSKKHDDILIYTKSDTPVFNQLLQKSYVPTLPEPTTISGKQLGVQRDEVCELCGVGRPGQKYRNVIMRDVWDDIQSIFRNDQQTTGFDTQKPEALLERIIKASSNEGDLVADFFCGSGTTLAVAEKLGRRWIGVDLGRYAIHTTRKRLIQVQRELHAADQPYRSI</sequence>
<evidence type="ECO:0000256" key="1">
    <source>
        <dbReference type="ARBA" id="ARBA00006594"/>
    </source>
</evidence>
<comment type="similarity">
    <text evidence="1">Belongs to the N(4)/N(6)-methyltransferase family.</text>
</comment>
<dbReference type="InterPro" id="IPR002052">
    <property type="entry name" value="DNA_methylase_N6_adenine_CS"/>
</dbReference>
<dbReference type="RefSeq" id="WP_011057322.1">
    <property type="nucleotide sequence ID" value="NC_004113.1"/>
</dbReference>
<dbReference type="Gene3D" id="3.40.50.150">
    <property type="entry name" value="Vaccinia Virus protein VP39"/>
    <property type="match status" value="1"/>
</dbReference>
<keyword evidence="4" id="KW-0949">S-adenosyl-L-methionine</keyword>
<reference evidence="6 7" key="1">
    <citation type="journal article" date="2002" name="DNA Res.">
        <title>Complete genome structure of the thermophilic cyanobacterium Thermosynechococcus elongatus BP-1.</title>
        <authorList>
            <person name="Nakamura Y."/>
            <person name="Kaneko T."/>
            <person name="Sato S."/>
            <person name="Ikeuchi M."/>
            <person name="Katoh H."/>
            <person name="Sasamoto S."/>
            <person name="Watanabe A."/>
            <person name="Iriguchi M."/>
            <person name="Kawashima K."/>
            <person name="Kimura T."/>
            <person name="Kishida Y."/>
            <person name="Kiyokawa C."/>
            <person name="Kohara M."/>
            <person name="Matsumoto M."/>
            <person name="Matsuno A."/>
            <person name="Nakazaki N."/>
            <person name="Shimpo S."/>
            <person name="Sugimoto M."/>
            <person name="Takeuchi C."/>
            <person name="Yamada M."/>
            <person name="Tabata S."/>
        </authorList>
    </citation>
    <scope>NUCLEOTIDE SEQUENCE [LARGE SCALE GENOMIC DNA]</scope>
    <source>
        <strain evidence="7">IAM M-273 / NIES-2133 / BP-1</strain>
    </source>
</reference>
<protein>
    <submittedName>
        <fullName evidence="6">Adenine specific DNA methylase</fullName>
    </submittedName>
</protein>
<dbReference type="EnsemblBacteria" id="BAC09034">
    <property type="protein sequence ID" value="BAC09034"/>
    <property type="gene ID" value="BAC09034"/>
</dbReference>
<keyword evidence="2 6" id="KW-0489">Methyltransferase</keyword>
<dbReference type="PRINTS" id="PR00506">
    <property type="entry name" value="D21N6MTFRASE"/>
</dbReference>
<dbReference type="Pfam" id="PF01555">
    <property type="entry name" value="N6_N4_Mtase"/>
    <property type="match status" value="1"/>
</dbReference>
<organism evidence="6 7">
    <name type="scientific">Thermosynechococcus vestitus (strain NIES-2133 / IAM M-273 / BP-1)</name>
    <dbReference type="NCBI Taxonomy" id="197221"/>
    <lineage>
        <taxon>Bacteria</taxon>
        <taxon>Bacillati</taxon>
        <taxon>Cyanobacteriota</taxon>
        <taxon>Cyanophyceae</taxon>
        <taxon>Acaryochloridales</taxon>
        <taxon>Thermosynechococcaceae</taxon>
        <taxon>Thermosynechococcus</taxon>
    </lineage>
</organism>
<dbReference type="PANTHER" id="PTHR13370">
    <property type="entry name" value="RNA METHYLASE-RELATED"/>
    <property type="match status" value="1"/>
</dbReference>
<dbReference type="SUPFAM" id="SSF53335">
    <property type="entry name" value="S-adenosyl-L-methionine-dependent methyltransferases"/>
    <property type="match status" value="1"/>
</dbReference>
<evidence type="ECO:0000256" key="2">
    <source>
        <dbReference type="ARBA" id="ARBA00022603"/>
    </source>
</evidence>
<feature type="domain" description="DNA methylase N-4/N-6" evidence="5">
    <location>
        <begin position="105"/>
        <end position="363"/>
    </location>
</feature>
<dbReference type="EMBL" id="BA000039">
    <property type="protein sequence ID" value="BAC09034.1"/>
    <property type="molecule type" value="Genomic_DNA"/>
</dbReference>
<dbReference type="GO" id="GO:0005737">
    <property type="term" value="C:cytoplasm"/>
    <property type="evidence" value="ECO:0007669"/>
    <property type="project" value="TreeGrafter"/>
</dbReference>
<keyword evidence="7" id="KW-1185">Reference proteome</keyword>
<dbReference type="AlphaFoldDB" id="Q8DIU9"/>
<keyword evidence="3" id="KW-0808">Transferase</keyword>
<evidence type="ECO:0000259" key="5">
    <source>
        <dbReference type="Pfam" id="PF01555"/>
    </source>
</evidence>
<gene>
    <name evidence="6" type="ordered locus">tll1482</name>
</gene>
<dbReference type="InterPro" id="IPR002941">
    <property type="entry name" value="DNA_methylase_N4/N6"/>
</dbReference>
<dbReference type="GO" id="GO:0032259">
    <property type="term" value="P:methylation"/>
    <property type="evidence" value="ECO:0007669"/>
    <property type="project" value="UniProtKB-KW"/>
</dbReference>
<dbReference type="eggNOG" id="COG2189">
    <property type="taxonomic scope" value="Bacteria"/>
</dbReference>
<dbReference type="STRING" id="197221.gene:10748082"/>
<dbReference type="GO" id="GO:0003677">
    <property type="term" value="F:DNA binding"/>
    <property type="evidence" value="ECO:0007669"/>
    <property type="project" value="InterPro"/>
</dbReference>
<dbReference type="InterPro" id="IPR002295">
    <property type="entry name" value="N4/N6-MTase_EcoPI_Mod-like"/>
</dbReference>
<evidence type="ECO:0000256" key="4">
    <source>
        <dbReference type="ARBA" id="ARBA00022691"/>
    </source>
</evidence>
<evidence type="ECO:0000313" key="6">
    <source>
        <dbReference type="EMBL" id="BAC09034.1"/>
    </source>
</evidence>
<evidence type="ECO:0000313" key="7">
    <source>
        <dbReference type="Proteomes" id="UP000000440"/>
    </source>
</evidence>
<dbReference type="PROSITE" id="PS00092">
    <property type="entry name" value="N6_MTASE"/>
    <property type="match status" value="1"/>
</dbReference>
<dbReference type="Proteomes" id="UP000000440">
    <property type="component" value="Chromosome"/>
</dbReference>
<dbReference type="KEGG" id="tel:tll1482"/>
<evidence type="ECO:0000256" key="3">
    <source>
        <dbReference type="ARBA" id="ARBA00022679"/>
    </source>
</evidence>
<proteinExistence type="inferred from homology"/>
<dbReference type="PANTHER" id="PTHR13370:SF24">
    <property type="entry name" value="TYPE III RESTRICTION-MODIFICATION ENZYME STYLTI MOD SUBUNIT"/>
    <property type="match status" value="1"/>
</dbReference>